<sequence length="137" mass="15486">MTFVRLIIVLEPPTECSDLAVTSKVPKTVNAARAAFTVFGTFEVVRSPGQQPQKIKIKTRRLVTAAVVTRLGLSSSRRLSTRFSSRELSPQKKRPALRLIRAPLISHRNYFQRQPEHVEDEFMHHNGGGGDEFTSWN</sequence>
<proteinExistence type="predicted"/>
<dbReference type="Proteomes" id="UP000646548">
    <property type="component" value="Unassembled WGS sequence"/>
</dbReference>
<organism evidence="1 2">
    <name type="scientific">Oryzias melastigma</name>
    <name type="common">Marine medaka</name>
    <dbReference type="NCBI Taxonomy" id="30732"/>
    <lineage>
        <taxon>Eukaryota</taxon>
        <taxon>Metazoa</taxon>
        <taxon>Chordata</taxon>
        <taxon>Craniata</taxon>
        <taxon>Vertebrata</taxon>
        <taxon>Euteleostomi</taxon>
        <taxon>Actinopterygii</taxon>
        <taxon>Neopterygii</taxon>
        <taxon>Teleostei</taxon>
        <taxon>Neoteleostei</taxon>
        <taxon>Acanthomorphata</taxon>
        <taxon>Ovalentaria</taxon>
        <taxon>Atherinomorphae</taxon>
        <taxon>Beloniformes</taxon>
        <taxon>Adrianichthyidae</taxon>
        <taxon>Oryziinae</taxon>
        <taxon>Oryzias</taxon>
    </lineage>
</organism>
<reference evidence="1" key="1">
    <citation type="journal article" name="BMC Genomics">
        <title>Long-read sequencing and de novo genome assembly of marine medaka (Oryzias melastigma).</title>
        <authorList>
            <person name="Liang P."/>
            <person name="Saqib H.S.A."/>
            <person name="Ni X."/>
            <person name="Shen Y."/>
        </authorList>
    </citation>
    <scope>NUCLEOTIDE SEQUENCE</scope>
    <source>
        <strain evidence="1">Bigg-433</strain>
    </source>
</reference>
<evidence type="ECO:0000313" key="2">
    <source>
        <dbReference type="Proteomes" id="UP000646548"/>
    </source>
</evidence>
<comment type="caution">
    <text evidence="1">The sequence shown here is derived from an EMBL/GenBank/DDBJ whole genome shotgun (WGS) entry which is preliminary data.</text>
</comment>
<evidence type="ECO:0000313" key="1">
    <source>
        <dbReference type="EMBL" id="KAF6735414.1"/>
    </source>
</evidence>
<gene>
    <name evidence="1" type="ORF">FQA47_019861</name>
</gene>
<dbReference type="AlphaFoldDB" id="A0A834KYH3"/>
<protein>
    <submittedName>
        <fullName evidence="1">Uncharacterized protein</fullName>
    </submittedName>
</protein>
<dbReference type="EMBL" id="WKFB01000105">
    <property type="protein sequence ID" value="KAF6735414.1"/>
    <property type="molecule type" value="Genomic_DNA"/>
</dbReference>
<name>A0A834KYH3_ORYME</name>
<accession>A0A834KYH3</accession>